<dbReference type="PANTHER" id="PTHR30354">
    <property type="entry name" value="GNT FAMILY GLUCONATE TRANSPORTER"/>
    <property type="match status" value="1"/>
</dbReference>
<feature type="transmembrane region" description="Helical" evidence="1">
    <location>
        <begin position="300"/>
        <end position="326"/>
    </location>
</feature>
<name>A0A4Z0D838_9FIRM</name>
<keyword evidence="1" id="KW-1133">Transmembrane helix</keyword>
<gene>
    <name evidence="2" type="ORF">E4100_02995</name>
</gene>
<feature type="transmembrane region" description="Helical" evidence="1">
    <location>
        <begin position="380"/>
        <end position="402"/>
    </location>
</feature>
<feature type="transmembrane region" description="Helical" evidence="1">
    <location>
        <begin position="29"/>
        <end position="48"/>
    </location>
</feature>
<dbReference type="InterPro" id="IPR003474">
    <property type="entry name" value="Glcn_transporter"/>
</dbReference>
<dbReference type="PANTHER" id="PTHR30354:SF25">
    <property type="entry name" value="INNER MEMBRANE PERMEASE YGBN"/>
    <property type="match status" value="1"/>
</dbReference>
<feature type="transmembrane region" description="Helical" evidence="1">
    <location>
        <begin position="267"/>
        <end position="288"/>
    </location>
</feature>
<evidence type="ECO:0000256" key="1">
    <source>
        <dbReference type="SAM" id="Phobius"/>
    </source>
</evidence>
<keyword evidence="1" id="KW-0812">Transmembrane</keyword>
<feature type="transmembrane region" description="Helical" evidence="1">
    <location>
        <begin position="104"/>
        <end position="129"/>
    </location>
</feature>
<protein>
    <submittedName>
        <fullName evidence="2">Gluconate transporter</fullName>
    </submittedName>
</protein>
<feature type="transmembrane region" description="Helical" evidence="1">
    <location>
        <begin position="141"/>
        <end position="159"/>
    </location>
</feature>
<feature type="transmembrane region" description="Helical" evidence="1">
    <location>
        <begin position="179"/>
        <end position="198"/>
    </location>
</feature>
<feature type="transmembrane region" description="Helical" evidence="1">
    <location>
        <begin position="233"/>
        <end position="255"/>
    </location>
</feature>
<dbReference type="RefSeq" id="WP_135270560.1">
    <property type="nucleotide sequence ID" value="NZ_SRIB01000003.1"/>
</dbReference>
<evidence type="ECO:0000313" key="2">
    <source>
        <dbReference type="EMBL" id="TFZ41079.1"/>
    </source>
</evidence>
<organism evidence="2 3">
    <name type="scientific">Soehngenia longivitae</name>
    <dbReference type="NCBI Taxonomy" id="2562294"/>
    <lineage>
        <taxon>Bacteria</taxon>
        <taxon>Bacillati</taxon>
        <taxon>Bacillota</taxon>
        <taxon>Tissierellia</taxon>
        <taxon>Tissierellales</taxon>
        <taxon>Tissierellaceae</taxon>
        <taxon>Soehngenia</taxon>
    </lineage>
</organism>
<feature type="transmembrane region" description="Helical" evidence="1">
    <location>
        <begin position="60"/>
        <end position="80"/>
    </location>
</feature>
<feature type="transmembrane region" description="Helical" evidence="1">
    <location>
        <begin position="5"/>
        <end position="23"/>
    </location>
</feature>
<dbReference type="Proteomes" id="UP000298381">
    <property type="component" value="Unassembled WGS sequence"/>
</dbReference>
<proteinExistence type="predicted"/>
<dbReference type="AlphaFoldDB" id="A0A4Z0D838"/>
<dbReference type="Pfam" id="PF02447">
    <property type="entry name" value="GntP_permease"/>
    <property type="match status" value="1"/>
</dbReference>
<dbReference type="GO" id="GO:0015128">
    <property type="term" value="F:gluconate transmembrane transporter activity"/>
    <property type="evidence" value="ECO:0007669"/>
    <property type="project" value="InterPro"/>
</dbReference>
<evidence type="ECO:0000313" key="3">
    <source>
        <dbReference type="Proteomes" id="UP000298381"/>
    </source>
</evidence>
<dbReference type="EMBL" id="SRIB01000003">
    <property type="protein sequence ID" value="TFZ41079.1"/>
    <property type="molecule type" value="Genomic_DNA"/>
</dbReference>
<dbReference type="PIRSF" id="PIRSF002746">
    <property type="entry name" value="Gluconate_transporter"/>
    <property type="match status" value="1"/>
</dbReference>
<keyword evidence="3" id="KW-1185">Reference proteome</keyword>
<feature type="transmembrane region" description="Helical" evidence="1">
    <location>
        <begin position="346"/>
        <end position="368"/>
    </location>
</feature>
<dbReference type="OrthoDB" id="9787129at2"/>
<dbReference type="NCBIfam" id="TIGR00791">
    <property type="entry name" value="gntP"/>
    <property type="match status" value="1"/>
</dbReference>
<accession>A0A4Z0D838</accession>
<feature type="transmembrane region" description="Helical" evidence="1">
    <location>
        <begin position="422"/>
        <end position="446"/>
    </location>
</feature>
<reference evidence="2 3" key="1">
    <citation type="submission" date="2019-03" db="EMBL/GenBank/DDBJ databases">
        <title>Draft genome sequence data and analysis of a Fermenting Bacterium, Soehngenia longevitae strain 1933PT, isolated from petroleum reservoir in Azerbaijan.</title>
        <authorList>
            <person name="Grouzdev D.S."/>
            <person name="Bidzhieva S.K."/>
            <person name="Sokolova D.S."/>
            <person name="Tourova T.P."/>
            <person name="Poltaraus A.B."/>
            <person name="Nazina T.N."/>
        </authorList>
    </citation>
    <scope>NUCLEOTIDE SEQUENCE [LARGE SCALE GENOMIC DNA]</scope>
    <source>
        <strain evidence="2 3">1933P</strain>
    </source>
</reference>
<sequence length="447" mass="47079">MDGQFYYVAVLLISIALLLFLIMKLKLHAFVALLIVSMGTAVAAGMPIEKIMGTIQNGMGGTLGFISVVVGLGAMFGKMLEVSGGAERLARTLIGKFGKDRASWALGLAGFIISIPVFFDVGFIILVPLVYSLARETKKSLLHYGIPLLAGLAVTHAFVPPTPGPVAVAQLVGADLGKVILFGIIIGLPSMIVAGPIFGKYIGNKIYAEVPDYMELDENVIKAEEKDLPSFKLIISLILIPIVLILLNTTAGVFLEEGSSMRNILTFIGHPFSALSISTILAFITLGKHKGLSRDEVNKVATAALAPTGLILLVTGAGGIFKQVLIDSNIGTVLAEGLADSSMNPIILAFLIATVVRVSVGSATVAMMTAGGIMAPLLPAFNVEPALIVLAIASGSTVLSHVNDSGFWLVNRYFGISEKDTLRSWTVMETIIGVVGLICTLIISIFV</sequence>
<keyword evidence="1" id="KW-0472">Membrane</keyword>
<dbReference type="GO" id="GO:0005886">
    <property type="term" value="C:plasma membrane"/>
    <property type="evidence" value="ECO:0007669"/>
    <property type="project" value="TreeGrafter"/>
</dbReference>
<comment type="caution">
    <text evidence="2">The sequence shown here is derived from an EMBL/GenBank/DDBJ whole genome shotgun (WGS) entry which is preliminary data.</text>
</comment>